<proteinExistence type="inferred from homology"/>
<evidence type="ECO:0000256" key="5">
    <source>
        <dbReference type="ARBA" id="ARBA00023136"/>
    </source>
</evidence>
<feature type="transmembrane region" description="Helical" evidence="6">
    <location>
        <begin position="278"/>
        <end position="301"/>
    </location>
</feature>
<dbReference type="OrthoDB" id="9793390at2"/>
<dbReference type="AlphaFoldDB" id="A0A4Q0VRE8"/>
<feature type="transmembrane region" description="Helical" evidence="6">
    <location>
        <begin position="243"/>
        <end position="271"/>
    </location>
</feature>
<feature type="transmembrane region" description="Helical" evidence="6">
    <location>
        <begin position="215"/>
        <end position="237"/>
    </location>
</feature>
<comment type="caution">
    <text evidence="7">The sequence shown here is derived from an EMBL/GenBank/DDBJ whole genome shotgun (WGS) entry which is preliminary data.</text>
</comment>
<organism evidence="7 8">
    <name type="scientific">Anaerobacillus alkaliphilus</name>
    <dbReference type="NCBI Taxonomy" id="1548597"/>
    <lineage>
        <taxon>Bacteria</taxon>
        <taxon>Bacillati</taxon>
        <taxon>Bacillota</taxon>
        <taxon>Bacilli</taxon>
        <taxon>Bacillales</taxon>
        <taxon>Bacillaceae</taxon>
        <taxon>Anaerobacillus</taxon>
    </lineage>
</organism>
<evidence type="ECO:0000256" key="1">
    <source>
        <dbReference type="ARBA" id="ARBA00004141"/>
    </source>
</evidence>
<keyword evidence="5 6" id="KW-0472">Membrane</keyword>
<evidence type="ECO:0000313" key="8">
    <source>
        <dbReference type="Proteomes" id="UP000290649"/>
    </source>
</evidence>
<dbReference type="PANTHER" id="PTHR21716">
    <property type="entry name" value="TRANSMEMBRANE PROTEIN"/>
    <property type="match status" value="1"/>
</dbReference>
<dbReference type="GO" id="GO:0016020">
    <property type="term" value="C:membrane"/>
    <property type="evidence" value="ECO:0007669"/>
    <property type="project" value="UniProtKB-SubCell"/>
</dbReference>
<feature type="transmembrane region" description="Helical" evidence="6">
    <location>
        <begin position="12"/>
        <end position="29"/>
    </location>
</feature>
<dbReference type="RefSeq" id="WP_129078807.1">
    <property type="nucleotide sequence ID" value="NZ_QOUX01000042.1"/>
</dbReference>
<comment type="subcellular location">
    <subcellularLocation>
        <location evidence="1">Membrane</location>
        <topology evidence="1">Multi-pass membrane protein</topology>
    </subcellularLocation>
</comment>
<dbReference type="Proteomes" id="UP000290649">
    <property type="component" value="Unassembled WGS sequence"/>
</dbReference>
<evidence type="ECO:0000313" key="7">
    <source>
        <dbReference type="EMBL" id="RXI99953.1"/>
    </source>
</evidence>
<sequence length="360" mass="39979">MEPLPTKWLLRLASLLLILLCGYVFFLLSPIWEPIFIVIIRILIPFIIAGIITYLLHPIVEQLKNLGIARPFSILLIYIVIIFGFGYLLVKGTPYIVEEVKDLFVNIPHFANIYRNVVSDFYKQTSMLPDGFRVTAEGWLTDIEAVAAEGVVGTIEGLGGLLDYLLVAIIIPFLVFYLLKDFNLIEKTVWYLTPRKWRSSGRELLRNINVSLGNYIRGQIIVCVAVAIIASIGLWIIGMPYALILGIFIGATNIIPYFGPIIGAIPVAIIAFTESFQLVLLGLLVNFGIQLIEGNILSPLIVGKSLHMHPILIMFALIVGGEVGGVIGLIIAVPILAIVKVFIMHIREAIQKRHKEDASI</sequence>
<dbReference type="EMBL" id="QOUX01000042">
    <property type="protein sequence ID" value="RXI99953.1"/>
    <property type="molecule type" value="Genomic_DNA"/>
</dbReference>
<evidence type="ECO:0000256" key="2">
    <source>
        <dbReference type="ARBA" id="ARBA00009773"/>
    </source>
</evidence>
<feature type="transmembrane region" description="Helical" evidence="6">
    <location>
        <begin position="161"/>
        <end position="179"/>
    </location>
</feature>
<comment type="similarity">
    <text evidence="2">Belongs to the autoinducer-2 exporter (AI-2E) (TC 2.A.86) family.</text>
</comment>
<feature type="transmembrane region" description="Helical" evidence="6">
    <location>
        <begin position="68"/>
        <end position="90"/>
    </location>
</feature>
<keyword evidence="8" id="KW-1185">Reference proteome</keyword>
<evidence type="ECO:0000256" key="3">
    <source>
        <dbReference type="ARBA" id="ARBA00022692"/>
    </source>
</evidence>
<accession>A0A4Q0VRE8</accession>
<name>A0A4Q0VRE8_9BACI</name>
<dbReference type="PANTHER" id="PTHR21716:SF15">
    <property type="entry name" value="TRANSPORT PROTEIN YRRI-RELATED"/>
    <property type="match status" value="1"/>
</dbReference>
<gene>
    <name evidence="7" type="ORF">DS745_13865</name>
</gene>
<evidence type="ECO:0000256" key="4">
    <source>
        <dbReference type="ARBA" id="ARBA00022989"/>
    </source>
</evidence>
<keyword evidence="3 6" id="KW-0812">Transmembrane</keyword>
<feature type="transmembrane region" description="Helical" evidence="6">
    <location>
        <begin position="35"/>
        <end position="56"/>
    </location>
</feature>
<dbReference type="InterPro" id="IPR002549">
    <property type="entry name" value="AI-2E-like"/>
</dbReference>
<dbReference type="Pfam" id="PF01594">
    <property type="entry name" value="AI-2E_transport"/>
    <property type="match status" value="1"/>
</dbReference>
<protein>
    <submittedName>
        <fullName evidence="7">AI-2E family transporter</fullName>
    </submittedName>
</protein>
<evidence type="ECO:0000256" key="6">
    <source>
        <dbReference type="SAM" id="Phobius"/>
    </source>
</evidence>
<feature type="transmembrane region" description="Helical" evidence="6">
    <location>
        <begin position="313"/>
        <end position="343"/>
    </location>
</feature>
<dbReference type="GO" id="GO:0055085">
    <property type="term" value="P:transmembrane transport"/>
    <property type="evidence" value="ECO:0007669"/>
    <property type="project" value="TreeGrafter"/>
</dbReference>
<keyword evidence="4 6" id="KW-1133">Transmembrane helix</keyword>
<reference evidence="7 8" key="1">
    <citation type="journal article" date="2019" name="Int. J. Syst. Evol. Microbiol.">
        <title>Anaerobacillus alkaliphilus sp. nov., a novel alkaliphilic and moderately halophilic bacterium.</title>
        <authorList>
            <person name="Borsodi A.K."/>
            <person name="Aszalos J.M."/>
            <person name="Bihari P."/>
            <person name="Nagy I."/>
            <person name="Schumann P."/>
            <person name="Sproer C."/>
            <person name="Kovacs A.L."/>
            <person name="Boka K."/>
            <person name="Dobosy P."/>
            <person name="Ovari M."/>
            <person name="Szili-Kovacs T."/>
            <person name="Toth E."/>
        </authorList>
    </citation>
    <scope>NUCLEOTIDE SEQUENCE [LARGE SCALE GENOMIC DNA]</scope>
    <source>
        <strain evidence="7 8">B16-10</strain>
    </source>
</reference>